<name>A0ABW3WUC2_9HYPH</name>
<dbReference type="RefSeq" id="WP_238207001.1">
    <property type="nucleotide sequence ID" value="NZ_JBHTND010000001.1"/>
</dbReference>
<dbReference type="EMBL" id="JBHTND010000001">
    <property type="protein sequence ID" value="MFD1300145.1"/>
    <property type="molecule type" value="Genomic_DNA"/>
</dbReference>
<dbReference type="GO" id="GO:0051116">
    <property type="term" value="F:cobaltochelatase activity"/>
    <property type="evidence" value="ECO:0007669"/>
    <property type="project" value="UniProtKB-EC"/>
</dbReference>
<evidence type="ECO:0000313" key="4">
    <source>
        <dbReference type="Proteomes" id="UP001597176"/>
    </source>
</evidence>
<evidence type="ECO:0000256" key="1">
    <source>
        <dbReference type="SAM" id="MobiDB-lite"/>
    </source>
</evidence>
<sequence length="1124" mass="119011">MHLIRVDTVSLDEGEAAIDLGQAPGDIVFLSFTDSDLSGLAGAHAAERDAAGDGFPTLRLTKLARLRHPMSVDLYVDGVIARSKIVVIRCLGGLDYWRYGIERAATAARAGGVKLVVIPGCDKPDPRLTAYSTVPSDLVETLEKYCRAGGTDNLRQMLRRLAQEIGYGLDAAPPIALPRGFAWCSGCGPVSAEIALAAAGLHRPLALLLVYRSAVLGGDTRPMVEVAAALGERGIGTVTMAVASLKDPAALDVVRGSIASRRPDIVIAATAFSAREDTSFVLDAVDVPILQAFTIGAAKNAWEASARGMNAADLAMQVALPEFDGRLAGFPISFKEDGPETDGFSERRAVPFPAGIAALADRASAWIALKHRPRSERRLALVLSDYPARGGRAGFAVGLDTPASARAIAEVLRHAGYAVGNLPEPDVLMRGLTKEAPTFAVPLVAYRGWLATLSQEERDTLEQRWGKPESDPFCVEGAFRFAMVLTGSPCCSRSHPEVTAHGAGLGGLAVFLQPDRGRAADRKAGYHDPDEPPTHAYLAFHLGLRQRFDALIHLGTHGTTEWLPGKAVALSPTCWPARAIGHLPVIYPFIVDDPGEAAPVKRRLGGIALGHLTPQTECAGLTPEAARLRELVEEYSSASVLDPRRAEIIARAILDDARDAGLLSGAGIDADTPMADALTALDAHLCDLGEVTTRDGLHVFGDAPDDAPDSVRACAAGERAGLLAALDGRFVPPGPAGSPSRGRTDVMPTGRNLTTLDPRSLPTRAAALLGARAADAVVRRYLQDEGEYPARIVMDLWASPTLRTGGEDVAHALALMGVRPTWDHASTRVTGFEVLPLALLDRPRIDVTMRVSGAFRDTFPETLSLLARAADAVAGRDEEDAENPLAAARRRGEASARVYGAAPGRYGAGAGELALDGQWQSREELGRAYLDATSHAYGGQQDAADAGFTARVAQADAYVHAFDVAERDLLDGDAAVEAMGGFASAAALTGAVPALYSLDVADPETPKARTAREDAARLIGAKLSNPRWIAAQLRHGYRGAQELAQGIDAVFVLAATTDAVSDADLDRLYGAMIADLDTFDVLRAANPDAARAILERFDDARRRGLWTTRRNAMAADELMPEAAE</sequence>
<dbReference type="InterPro" id="IPR003672">
    <property type="entry name" value="CobN/Mg_chltase"/>
</dbReference>
<dbReference type="Proteomes" id="UP001597176">
    <property type="component" value="Unassembled WGS sequence"/>
</dbReference>
<feature type="region of interest" description="Disordered" evidence="1">
    <location>
        <begin position="731"/>
        <end position="751"/>
    </location>
</feature>
<organism evidence="3 4">
    <name type="scientific">Methylobacterium marchantiae</name>
    <dbReference type="NCBI Taxonomy" id="600331"/>
    <lineage>
        <taxon>Bacteria</taxon>
        <taxon>Pseudomonadati</taxon>
        <taxon>Pseudomonadota</taxon>
        <taxon>Alphaproteobacteria</taxon>
        <taxon>Hyphomicrobiales</taxon>
        <taxon>Methylobacteriaceae</taxon>
        <taxon>Methylobacterium</taxon>
    </lineage>
</organism>
<dbReference type="NCBIfam" id="NF008973">
    <property type="entry name" value="PRK12321.1"/>
    <property type="match status" value="1"/>
</dbReference>
<accession>A0ABW3WUC2</accession>
<dbReference type="Pfam" id="PF02514">
    <property type="entry name" value="CobN-Mg_chel"/>
    <property type="match status" value="2"/>
</dbReference>
<keyword evidence="3" id="KW-0436">Ligase</keyword>
<feature type="domain" description="CobN/magnesium chelatase" evidence="2">
    <location>
        <begin position="144"/>
        <end position="706"/>
    </location>
</feature>
<keyword evidence="4" id="KW-1185">Reference proteome</keyword>
<dbReference type="PANTHER" id="PTHR44119:SF4">
    <property type="entry name" value="AEROBIC COBALTOCHELATASE SUBUNIT COBN"/>
    <property type="match status" value="1"/>
</dbReference>
<proteinExistence type="predicted"/>
<feature type="domain" description="CobN/magnesium chelatase" evidence="2">
    <location>
        <begin position="711"/>
        <end position="1111"/>
    </location>
</feature>
<dbReference type="PANTHER" id="PTHR44119">
    <property type="entry name" value="MAGNESIUM-CHELATASE SUBUNIT CHLH, CHLOROPLASTIC"/>
    <property type="match status" value="1"/>
</dbReference>
<reference evidence="4" key="1">
    <citation type="journal article" date="2019" name="Int. J. Syst. Evol. Microbiol.">
        <title>The Global Catalogue of Microorganisms (GCM) 10K type strain sequencing project: providing services to taxonomists for standard genome sequencing and annotation.</title>
        <authorList>
            <consortium name="The Broad Institute Genomics Platform"/>
            <consortium name="The Broad Institute Genome Sequencing Center for Infectious Disease"/>
            <person name="Wu L."/>
            <person name="Ma J."/>
        </authorList>
    </citation>
    <scope>NUCLEOTIDE SEQUENCE [LARGE SCALE GENOMIC DNA]</scope>
    <source>
        <strain evidence="4">CCUG 56108</strain>
    </source>
</reference>
<evidence type="ECO:0000259" key="2">
    <source>
        <dbReference type="Pfam" id="PF02514"/>
    </source>
</evidence>
<evidence type="ECO:0000313" key="3">
    <source>
        <dbReference type="EMBL" id="MFD1300145.1"/>
    </source>
</evidence>
<dbReference type="CDD" id="cd10150">
    <property type="entry name" value="CobN_like"/>
    <property type="match status" value="1"/>
</dbReference>
<comment type="caution">
    <text evidence="3">The sequence shown here is derived from an EMBL/GenBank/DDBJ whole genome shotgun (WGS) entry which is preliminary data.</text>
</comment>
<gene>
    <name evidence="3" type="primary">cobN</name>
    <name evidence="3" type="ORF">ACFQ4G_00900</name>
</gene>
<protein>
    <submittedName>
        <fullName evidence="3">Cobaltochelatase subunit CobN</fullName>
        <ecNumber evidence="3">6.6.1.2</ecNumber>
    </submittedName>
</protein>
<dbReference type="EC" id="6.6.1.2" evidence="3"/>